<name>A0A1Y6K5Q9_9CHLR</name>
<dbReference type="EMBL" id="LT859958">
    <property type="protein sequence ID" value="SMX53350.1"/>
    <property type="molecule type" value="Genomic_DNA"/>
</dbReference>
<dbReference type="KEGG" id="abat:CFX1CAM_0284"/>
<dbReference type="AlphaFoldDB" id="A0A1Y6K5Q9"/>
<organism evidence="1 2">
    <name type="scientific">Candidatus Brevifilum fermentans</name>
    <dbReference type="NCBI Taxonomy" id="1986204"/>
    <lineage>
        <taxon>Bacteria</taxon>
        <taxon>Bacillati</taxon>
        <taxon>Chloroflexota</taxon>
        <taxon>Anaerolineae</taxon>
        <taxon>Anaerolineales</taxon>
        <taxon>Anaerolineaceae</taxon>
        <taxon>Candidatus Brevifilum</taxon>
    </lineage>
</organism>
<gene>
    <name evidence="1" type="ORF">CFX1CAM_0284</name>
</gene>
<evidence type="ECO:0000313" key="2">
    <source>
        <dbReference type="Proteomes" id="UP000195514"/>
    </source>
</evidence>
<keyword evidence="2" id="KW-1185">Reference proteome</keyword>
<dbReference type="Proteomes" id="UP000195514">
    <property type="component" value="Chromosome I"/>
</dbReference>
<sequence>MLSQTPGVFMSSKEKSNLNPGGLGFNFGLLRQTPGVFMSGKEEIQHKPRGALF</sequence>
<reference evidence="2" key="1">
    <citation type="submission" date="2017-05" db="EMBL/GenBank/DDBJ databases">
        <authorList>
            <person name="Kirkegaard R."/>
            <person name="Mcilroy J S."/>
        </authorList>
    </citation>
    <scope>NUCLEOTIDE SEQUENCE [LARGE SCALE GENOMIC DNA]</scope>
</reference>
<protein>
    <submittedName>
        <fullName evidence="1">Uncharacterized protein</fullName>
    </submittedName>
</protein>
<proteinExistence type="predicted"/>
<evidence type="ECO:0000313" key="1">
    <source>
        <dbReference type="EMBL" id="SMX53350.1"/>
    </source>
</evidence>
<accession>A0A1Y6K5Q9</accession>